<proteinExistence type="predicted"/>
<dbReference type="PANTHER" id="PTHR43072">
    <property type="entry name" value="N-ACETYLTRANSFERASE"/>
    <property type="match status" value="1"/>
</dbReference>
<gene>
    <name evidence="2" type="ORF">GB883_10200</name>
</gene>
<feature type="domain" description="N-acetyltransferase" evidence="1">
    <location>
        <begin position="35"/>
        <end position="190"/>
    </location>
</feature>
<dbReference type="EMBL" id="WHJE01000040">
    <property type="protein sequence ID" value="KAE8764210.1"/>
    <property type="molecule type" value="Genomic_DNA"/>
</dbReference>
<dbReference type="AlphaFoldDB" id="A0A7J5UPR5"/>
<comment type="caution">
    <text evidence="2">The sequence shown here is derived from an EMBL/GenBank/DDBJ whole genome shotgun (WGS) entry which is preliminary data.</text>
</comment>
<dbReference type="PROSITE" id="PS51186">
    <property type="entry name" value="GNAT"/>
    <property type="match status" value="2"/>
</dbReference>
<keyword evidence="2" id="KW-0808">Transferase</keyword>
<dbReference type="CDD" id="cd04301">
    <property type="entry name" value="NAT_SF"/>
    <property type="match status" value="1"/>
</dbReference>
<dbReference type="InterPro" id="IPR000182">
    <property type="entry name" value="GNAT_dom"/>
</dbReference>
<sequence length="349" mass="38551">MPAPGSGAPAAALRPLAERAQAPATLAAPAGAGGLSWRELGQDDVVALGGLVQRIEEADDPPYRTSPDEVAEYYDASHYWSAMGGWDAEGILRAFGFVRIQRGDLTVLRAFCSGGVDPAWRQHGIGGALIDWQVGRARQMFVETGVEAPARIVVHVDEGMDAMARLLTERGFSPRRWYMEMRRDLSKPIPEVSLDTHLSVVPWSAELDDAIRRAHNKAFGEQWDAQPHTPETWQQGRTHFVPAWSFVALDRSTDRAQVAGYLISGRYEQDWPALGWTEGYTEMIGVLPEWRGRHVASALLTRAMRAYADDGMEYAGLDVDTDNPTGAPLLFAHLGYERMRGSAMYTIEI</sequence>
<protein>
    <submittedName>
        <fullName evidence="2">GNAT family N-acetyltransferase</fullName>
    </submittedName>
</protein>
<dbReference type="OrthoDB" id="9799092at2"/>
<accession>A0A7J5UPR5</accession>
<evidence type="ECO:0000313" key="2">
    <source>
        <dbReference type="EMBL" id="KAE8764210.1"/>
    </source>
</evidence>
<evidence type="ECO:0000313" key="3">
    <source>
        <dbReference type="Proteomes" id="UP000451860"/>
    </source>
</evidence>
<dbReference type="SUPFAM" id="SSF55729">
    <property type="entry name" value="Acyl-CoA N-acyltransferases (Nat)"/>
    <property type="match status" value="2"/>
</dbReference>
<name>A0A7J5UPR5_9MICO</name>
<keyword evidence="3" id="KW-1185">Reference proteome</keyword>
<dbReference type="GO" id="GO:0016747">
    <property type="term" value="F:acyltransferase activity, transferring groups other than amino-acyl groups"/>
    <property type="evidence" value="ECO:0007669"/>
    <property type="project" value="InterPro"/>
</dbReference>
<dbReference type="Proteomes" id="UP000451860">
    <property type="component" value="Unassembled WGS sequence"/>
</dbReference>
<dbReference type="Pfam" id="PF00583">
    <property type="entry name" value="Acetyltransf_1"/>
    <property type="match status" value="1"/>
</dbReference>
<organism evidence="2 3">
    <name type="scientific">Georgenia thermotolerans</name>
    <dbReference type="NCBI Taxonomy" id="527326"/>
    <lineage>
        <taxon>Bacteria</taxon>
        <taxon>Bacillati</taxon>
        <taxon>Actinomycetota</taxon>
        <taxon>Actinomycetes</taxon>
        <taxon>Micrococcales</taxon>
        <taxon>Bogoriellaceae</taxon>
        <taxon>Georgenia</taxon>
    </lineage>
</organism>
<feature type="domain" description="N-acetyltransferase" evidence="1">
    <location>
        <begin position="198"/>
        <end position="349"/>
    </location>
</feature>
<reference evidence="2 3" key="1">
    <citation type="submission" date="2019-10" db="EMBL/GenBank/DDBJ databases">
        <title>Georgenia wutianyii sp. nov. and Georgenia yuyongxinii sp. nov. isolated from plateau pika (Ochotona curzoniae) in the Qinghai-Tibet plateau of China.</title>
        <authorList>
            <person name="Tian Z."/>
        </authorList>
    </citation>
    <scope>NUCLEOTIDE SEQUENCE [LARGE SCALE GENOMIC DNA]</scope>
    <source>
        <strain evidence="2 3">DSM 21501</strain>
    </source>
</reference>
<evidence type="ECO:0000259" key="1">
    <source>
        <dbReference type="PROSITE" id="PS51186"/>
    </source>
</evidence>
<dbReference type="Gene3D" id="3.40.630.30">
    <property type="match status" value="1"/>
</dbReference>
<dbReference type="InterPro" id="IPR016181">
    <property type="entry name" value="Acyl_CoA_acyltransferase"/>
</dbReference>